<keyword evidence="1" id="KW-0472">Membrane</keyword>
<feature type="transmembrane region" description="Helical" evidence="1">
    <location>
        <begin position="119"/>
        <end position="137"/>
    </location>
</feature>
<accession>A0A9J6H2E9</accession>
<dbReference type="GO" id="GO:0008028">
    <property type="term" value="F:monocarboxylic acid transmembrane transporter activity"/>
    <property type="evidence" value="ECO:0007669"/>
    <property type="project" value="TreeGrafter"/>
</dbReference>
<sequence length="430" mass="46147">MTQLDSMACWAVAASCALHTFFGMMLVKSESVMYVGFMDMLHANREDASWSPTLSVTMSQLAGLGAACEGVVPYTVTARHFVRYRGVAMGILFTSTALSGFVFPLVAEALRQAFEFPTVLFILGALQLSMLLCCIVVDRVPPGGGEACGDAESSIADSGSSEVAAVPPPVQRGQANSFLTASLAQTCVRTYAESLSLPKSFPGFQQPPDESYSLLSEEESRWSRLARGLRSLVSLDLSHLATSRAVSLFTFSVFVLVAVDFGADNGFAGYQAVAMVTACAVGDLVARIGTGLLLDFDLLKGDTLMLWCFAIQAASAVVLALVKQYWLLVAGYFFVGMSAGSAIMSSTIMAADLCDQETLPLSLGAIHFFSGVVCFARPPIIGYARDTIGSYDLLFAAFAIAYAAVTLTWAVRVCWHRCRSRRRDKILELN</sequence>
<dbReference type="EMBL" id="JABSTR010000011">
    <property type="protein sequence ID" value="KAH9381193.1"/>
    <property type="molecule type" value="Genomic_DNA"/>
</dbReference>
<dbReference type="PANTHER" id="PTHR11360:SF303">
    <property type="entry name" value="MAJOR FACILITATOR SUPERFAMILY (MFS) PROFILE DOMAIN-CONTAINING PROTEIN"/>
    <property type="match status" value="1"/>
</dbReference>
<feature type="transmembrane region" description="Helical" evidence="1">
    <location>
        <begin position="332"/>
        <end position="354"/>
    </location>
</feature>
<dbReference type="InterPro" id="IPR050327">
    <property type="entry name" value="Proton-linked_MCT"/>
</dbReference>
<dbReference type="SUPFAM" id="SSF103473">
    <property type="entry name" value="MFS general substrate transporter"/>
    <property type="match status" value="1"/>
</dbReference>
<feature type="transmembrane region" description="Helical" evidence="1">
    <location>
        <begin position="393"/>
        <end position="415"/>
    </location>
</feature>
<gene>
    <name evidence="2" type="ORF">HPB48_003170</name>
</gene>
<dbReference type="VEuPathDB" id="VectorBase:HLOH_046949"/>
<protein>
    <recommendedName>
        <fullName evidence="4">Monocarboxylate transporter</fullName>
    </recommendedName>
</protein>
<evidence type="ECO:0000256" key="1">
    <source>
        <dbReference type="SAM" id="Phobius"/>
    </source>
</evidence>
<evidence type="ECO:0000313" key="2">
    <source>
        <dbReference type="EMBL" id="KAH9381193.1"/>
    </source>
</evidence>
<feature type="transmembrane region" description="Helical" evidence="1">
    <location>
        <begin position="86"/>
        <end position="107"/>
    </location>
</feature>
<dbReference type="PANTHER" id="PTHR11360">
    <property type="entry name" value="MONOCARBOXYLATE TRANSPORTER"/>
    <property type="match status" value="1"/>
</dbReference>
<keyword evidence="1" id="KW-0812">Transmembrane</keyword>
<feature type="transmembrane region" description="Helical" evidence="1">
    <location>
        <begin position="306"/>
        <end position="326"/>
    </location>
</feature>
<dbReference type="Gene3D" id="1.20.1250.20">
    <property type="entry name" value="MFS general substrate transporter like domains"/>
    <property type="match status" value="2"/>
</dbReference>
<dbReference type="InterPro" id="IPR036259">
    <property type="entry name" value="MFS_trans_sf"/>
</dbReference>
<dbReference type="OMA" id="GRIFICT"/>
<keyword evidence="1" id="KW-1133">Transmembrane helix</keyword>
<evidence type="ECO:0000313" key="3">
    <source>
        <dbReference type="Proteomes" id="UP000821853"/>
    </source>
</evidence>
<feature type="transmembrane region" description="Helical" evidence="1">
    <location>
        <begin position="245"/>
        <end position="263"/>
    </location>
</feature>
<dbReference type="Proteomes" id="UP000821853">
    <property type="component" value="Chromosome 9"/>
</dbReference>
<evidence type="ECO:0008006" key="4">
    <source>
        <dbReference type="Google" id="ProtNLM"/>
    </source>
</evidence>
<name>A0A9J6H2E9_HAELO</name>
<comment type="caution">
    <text evidence="2">The sequence shown here is derived from an EMBL/GenBank/DDBJ whole genome shotgun (WGS) entry which is preliminary data.</text>
</comment>
<feature type="transmembrane region" description="Helical" evidence="1">
    <location>
        <begin position="269"/>
        <end position="294"/>
    </location>
</feature>
<proteinExistence type="predicted"/>
<reference evidence="2 3" key="1">
    <citation type="journal article" date="2020" name="Cell">
        <title>Large-Scale Comparative Analyses of Tick Genomes Elucidate Their Genetic Diversity and Vector Capacities.</title>
        <authorList>
            <consortium name="Tick Genome and Microbiome Consortium (TIGMIC)"/>
            <person name="Jia N."/>
            <person name="Wang J."/>
            <person name="Shi W."/>
            <person name="Du L."/>
            <person name="Sun Y."/>
            <person name="Zhan W."/>
            <person name="Jiang J.F."/>
            <person name="Wang Q."/>
            <person name="Zhang B."/>
            <person name="Ji P."/>
            <person name="Bell-Sakyi L."/>
            <person name="Cui X.M."/>
            <person name="Yuan T.T."/>
            <person name="Jiang B.G."/>
            <person name="Yang W.F."/>
            <person name="Lam T.T."/>
            <person name="Chang Q.C."/>
            <person name="Ding S.J."/>
            <person name="Wang X.J."/>
            <person name="Zhu J.G."/>
            <person name="Ruan X.D."/>
            <person name="Zhao L."/>
            <person name="Wei J.T."/>
            <person name="Ye R.Z."/>
            <person name="Que T.C."/>
            <person name="Du C.H."/>
            <person name="Zhou Y.H."/>
            <person name="Cheng J.X."/>
            <person name="Dai P.F."/>
            <person name="Guo W.B."/>
            <person name="Han X.H."/>
            <person name="Huang E.J."/>
            <person name="Li L.F."/>
            <person name="Wei W."/>
            <person name="Gao Y.C."/>
            <person name="Liu J.Z."/>
            <person name="Shao H.Z."/>
            <person name="Wang X."/>
            <person name="Wang C.C."/>
            <person name="Yang T.C."/>
            <person name="Huo Q.B."/>
            <person name="Li W."/>
            <person name="Chen H.Y."/>
            <person name="Chen S.E."/>
            <person name="Zhou L.G."/>
            <person name="Ni X.B."/>
            <person name="Tian J.H."/>
            <person name="Sheng Y."/>
            <person name="Liu T."/>
            <person name="Pan Y.S."/>
            <person name="Xia L.Y."/>
            <person name="Li J."/>
            <person name="Zhao F."/>
            <person name="Cao W.C."/>
        </authorList>
    </citation>
    <scope>NUCLEOTIDE SEQUENCE [LARGE SCALE GENOMIC DNA]</scope>
    <source>
        <strain evidence="2">HaeL-2018</strain>
    </source>
</reference>
<dbReference type="AlphaFoldDB" id="A0A9J6H2E9"/>
<keyword evidence="3" id="KW-1185">Reference proteome</keyword>
<dbReference type="OrthoDB" id="8055603at2759"/>
<organism evidence="2 3">
    <name type="scientific">Haemaphysalis longicornis</name>
    <name type="common">Bush tick</name>
    <dbReference type="NCBI Taxonomy" id="44386"/>
    <lineage>
        <taxon>Eukaryota</taxon>
        <taxon>Metazoa</taxon>
        <taxon>Ecdysozoa</taxon>
        <taxon>Arthropoda</taxon>
        <taxon>Chelicerata</taxon>
        <taxon>Arachnida</taxon>
        <taxon>Acari</taxon>
        <taxon>Parasitiformes</taxon>
        <taxon>Ixodida</taxon>
        <taxon>Ixodoidea</taxon>
        <taxon>Ixodidae</taxon>
        <taxon>Haemaphysalinae</taxon>
        <taxon>Haemaphysalis</taxon>
    </lineage>
</organism>